<organism evidence="2 3">
    <name type="scientific">candidate division WWE3 bacterium RBG_19FT_COMBO_34_6</name>
    <dbReference type="NCBI Taxonomy" id="1802612"/>
    <lineage>
        <taxon>Bacteria</taxon>
        <taxon>Katanobacteria</taxon>
    </lineage>
</organism>
<dbReference type="InterPro" id="IPR043129">
    <property type="entry name" value="ATPase_NBD"/>
</dbReference>
<dbReference type="AlphaFoldDB" id="A0A1F4UMW3"/>
<dbReference type="InterPro" id="IPR050696">
    <property type="entry name" value="FtsA/MreB"/>
</dbReference>
<dbReference type="Gene3D" id="3.30.1490.300">
    <property type="match status" value="1"/>
</dbReference>
<protein>
    <recommendedName>
        <fullName evidence="1">SHS2 domain-containing protein</fullName>
    </recommendedName>
</protein>
<dbReference type="SMART" id="SM00842">
    <property type="entry name" value="FtsA"/>
    <property type="match status" value="1"/>
</dbReference>
<proteinExistence type="predicted"/>
<dbReference type="PANTHER" id="PTHR32432:SF3">
    <property type="entry name" value="ETHANOLAMINE UTILIZATION PROTEIN EUTJ"/>
    <property type="match status" value="1"/>
</dbReference>
<gene>
    <name evidence="2" type="ORF">A2V49_04400</name>
</gene>
<evidence type="ECO:0000313" key="3">
    <source>
        <dbReference type="Proteomes" id="UP000178615"/>
    </source>
</evidence>
<accession>A0A1F4UMW3</accession>
<sequence>MLTLPIFKKLQLKQNKFLTLNLGATGVKCLAFYKNDGTMRVIGHGEQHLSPGSLRNGIIVDKENVTDAIQSCINQATQNVEGQIKDIIIGITGDLCQETVTTAKITRANLNPISMKEINVFQTKIIESAYLQIQKDYADTTGNSDTDFDLVTSSIVYTKIDNQKVDNPLEKTGQTLEIALYTAFCPKHHFITIKQITKKLKLKLLAVSSQAFTLLKALKSSELDSNDLVTMQIGSDFTCVCAVFGGAVVASRNLHIGRKHFVEQISSGMGLTIDDSNKILYSYLRGELSQSEATIVQGCLENVLEIWLEGVEILFKDFSGVKTFAPLIYMFDEGSVISEFNDFLSKNAWTKSIPFKAPPKIMVLDMSNFSKITDATGTNLPNEFIPVACLSYIYEEVA</sequence>
<dbReference type="Gene3D" id="3.30.420.40">
    <property type="match status" value="3"/>
</dbReference>
<dbReference type="PANTHER" id="PTHR32432">
    <property type="entry name" value="CELL DIVISION PROTEIN FTSA-RELATED"/>
    <property type="match status" value="1"/>
</dbReference>
<comment type="caution">
    <text evidence="2">The sequence shown here is derived from an EMBL/GenBank/DDBJ whole genome shotgun (WGS) entry which is preliminary data.</text>
</comment>
<reference evidence="2 3" key="1">
    <citation type="journal article" date="2016" name="Nat. Commun.">
        <title>Thousands of microbial genomes shed light on interconnected biogeochemical processes in an aquifer system.</title>
        <authorList>
            <person name="Anantharaman K."/>
            <person name="Brown C.T."/>
            <person name="Hug L.A."/>
            <person name="Sharon I."/>
            <person name="Castelle C.J."/>
            <person name="Probst A.J."/>
            <person name="Thomas B.C."/>
            <person name="Singh A."/>
            <person name="Wilkins M.J."/>
            <person name="Karaoz U."/>
            <person name="Brodie E.L."/>
            <person name="Williams K.H."/>
            <person name="Hubbard S.S."/>
            <person name="Banfield J.F."/>
        </authorList>
    </citation>
    <scope>NUCLEOTIDE SEQUENCE [LARGE SCALE GENOMIC DNA]</scope>
</reference>
<evidence type="ECO:0000313" key="2">
    <source>
        <dbReference type="EMBL" id="OGC46202.1"/>
    </source>
</evidence>
<dbReference type="EMBL" id="MEUV01000011">
    <property type="protein sequence ID" value="OGC46202.1"/>
    <property type="molecule type" value="Genomic_DNA"/>
</dbReference>
<dbReference type="InterPro" id="IPR003494">
    <property type="entry name" value="SHS2_FtsA"/>
</dbReference>
<name>A0A1F4UMW3_UNCKA</name>
<dbReference type="GO" id="GO:0051301">
    <property type="term" value="P:cell division"/>
    <property type="evidence" value="ECO:0007669"/>
    <property type="project" value="InterPro"/>
</dbReference>
<feature type="domain" description="SHS2" evidence="1">
    <location>
        <begin position="17"/>
        <end position="218"/>
    </location>
</feature>
<evidence type="ECO:0000259" key="1">
    <source>
        <dbReference type="SMART" id="SM00842"/>
    </source>
</evidence>
<dbReference type="Proteomes" id="UP000178615">
    <property type="component" value="Unassembled WGS sequence"/>
</dbReference>
<dbReference type="SUPFAM" id="SSF53067">
    <property type="entry name" value="Actin-like ATPase domain"/>
    <property type="match status" value="1"/>
</dbReference>